<dbReference type="PANTHER" id="PTHR47894">
    <property type="entry name" value="HTH-TYPE TRANSCRIPTIONAL REGULATOR GADX"/>
    <property type="match status" value="1"/>
</dbReference>
<dbReference type="Pfam" id="PF14525">
    <property type="entry name" value="AraC_binding_2"/>
    <property type="match status" value="1"/>
</dbReference>
<keyword evidence="2" id="KW-0238">DNA-binding</keyword>
<evidence type="ECO:0000256" key="2">
    <source>
        <dbReference type="ARBA" id="ARBA00023125"/>
    </source>
</evidence>
<proteinExistence type="predicted"/>
<dbReference type="Pfam" id="PF12833">
    <property type="entry name" value="HTH_18"/>
    <property type="match status" value="1"/>
</dbReference>
<reference evidence="5 6" key="1">
    <citation type="submission" date="2020-08" db="EMBL/GenBank/DDBJ databases">
        <title>Dyella sp. G9 isolated from forest soil.</title>
        <authorList>
            <person name="Fu J."/>
            <person name="Qiu L."/>
        </authorList>
    </citation>
    <scope>NUCLEOTIDE SEQUENCE [LARGE SCALE GENOMIC DNA]</scope>
    <source>
        <strain evidence="5 6">G9</strain>
    </source>
</reference>
<evidence type="ECO:0000313" key="5">
    <source>
        <dbReference type="EMBL" id="QNK01325.1"/>
    </source>
</evidence>
<dbReference type="AlphaFoldDB" id="A0A7G8Q3G7"/>
<feature type="domain" description="HTH araC/xylS-type" evidence="4">
    <location>
        <begin position="217"/>
        <end position="318"/>
    </location>
</feature>
<dbReference type="InterPro" id="IPR018062">
    <property type="entry name" value="HTH_AraC-typ_CS"/>
</dbReference>
<dbReference type="PROSITE" id="PS01124">
    <property type="entry name" value="HTH_ARAC_FAMILY_2"/>
    <property type="match status" value="1"/>
</dbReference>
<name>A0A7G8Q3G7_9GAMM</name>
<evidence type="ECO:0000256" key="3">
    <source>
        <dbReference type="ARBA" id="ARBA00023163"/>
    </source>
</evidence>
<dbReference type="PANTHER" id="PTHR47894:SF1">
    <property type="entry name" value="HTH-TYPE TRANSCRIPTIONAL REGULATOR VQSM"/>
    <property type="match status" value="1"/>
</dbReference>
<dbReference type="SMART" id="SM00342">
    <property type="entry name" value="HTH_ARAC"/>
    <property type="match status" value="1"/>
</dbReference>
<dbReference type="Proteomes" id="UP000515873">
    <property type="component" value="Chromosome"/>
</dbReference>
<keyword evidence="1" id="KW-0805">Transcription regulation</keyword>
<keyword evidence="3" id="KW-0804">Transcription</keyword>
<dbReference type="PROSITE" id="PS00041">
    <property type="entry name" value="HTH_ARAC_FAMILY_1"/>
    <property type="match status" value="1"/>
</dbReference>
<dbReference type="InterPro" id="IPR009057">
    <property type="entry name" value="Homeodomain-like_sf"/>
</dbReference>
<dbReference type="GO" id="GO:0005829">
    <property type="term" value="C:cytosol"/>
    <property type="evidence" value="ECO:0007669"/>
    <property type="project" value="TreeGrafter"/>
</dbReference>
<protein>
    <submittedName>
        <fullName evidence="5">AraC family transcriptional regulator</fullName>
    </submittedName>
</protein>
<accession>A0A7G8Q3G7</accession>
<dbReference type="InterPro" id="IPR035418">
    <property type="entry name" value="AraC-bd_2"/>
</dbReference>
<dbReference type="KEGG" id="dtl:H8F01_20155"/>
<dbReference type="Gene3D" id="1.10.10.60">
    <property type="entry name" value="Homeodomain-like"/>
    <property type="match status" value="1"/>
</dbReference>
<dbReference type="SUPFAM" id="SSF46689">
    <property type="entry name" value="Homeodomain-like"/>
    <property type="match status" value="1"/>
</dbReference>
<dbReference type="InterPro" id="IPR018060">
    <property type="entry name" value="HTH_AraC"/>
</dbReference>
<dbReference type="GO" id="GO:0003700">
    <property type="term" value="F:DNA-binding transcription factor activity"/>
    <property type="evidence" value="ECO:0007669"/>
    <property type="project" value="InterPro"/>
</dbReference>
<evidence type="ECO:0000259" key="4">
    <source>
        <dbReference type="PROSITE" id="PS01124"/>
    </source>
</evidence>
<organism evidence="5 6">
    <name type="scientific">Dyella telluris</name>
    <dbReference type="NCBI Taxonomy" id="2763498"/>
    <lineage>
        <taxon>Bacteria</taxon>
        <taxon>Pseudomonadati</taxon>
        <taxon>Pseudomonadota</taxon>
        <taxon>Gammaproteobacteria</taxon>
        <taxon>Lysobacterales</taxon>
        <taxon>Rhodanobacteraceae</taxon>
        <taxon>Dyella</taxon>
    </lineage>
</organism>
<dbReference type="EMBL" id="CP060412">
    <property type="protein sequence ID" value="QNK01325.1"/>
    <property type="molecule type" value="Genomic_DNA"/>
</dbReference>
<sequence>MSVDVSGQIQRWSTLDVPENERRDYYAATLSNNLTPMEVVCDEPGPLNAGFISTNLGPITMFRMQGTKHRSLRRKRQLAQSTARSIHLVINLASGWRFIQRNRMLLRTGDAVLADTLLPFELDHDAYDIVNLQISESWLRQWIPSPNLLVGRVIPRDLGWGRALSTFVSGLSPEMVCNSTLPGRLFVDQVGGLLAQVAHELNGRAARPSLAQRALRIKAQSMIFQRCTEHGLASDAVAGALDVSERAMHGALGACGTTFAQVLMDARVEQARQLLTSPLLRRISVAEIGHRCGFSDPAYFARAIRKRTGHLPSELRPSPAP</sequence>
<evidence type="ECO:0000256" key="1">
    <source>
        <dbReference type="ARBA" id="ARBA00023015"/>
    </source>
</evidence>
<gene>
    <name evidence="5" type="ORF">H8F01_20155</name>
</gene>
<keyword evidence="6" id="KW-1185">Reference proteome</keyword>
<dbReference type="GO" id="GO:0000976">
    <property type="term" value="F:transcription cis-regulatory region binding"/>
    <property type="evidence" value="ECO:0007669"/>
    <property type="project" value="TreeGrafter"/>
</dbReference>
<evidence type="ECO:0000313" key="6">
    <source>
        <dbReference type="Proteomes" id="UP000515873"/>
    </source>
</evidence>
<dbReference type="RefSeq" id="WP_187056787.1">
    <property type="nucleotide sequence ID" value="NZ_CP060412.1"/>
</dbReference>